<evidence type="ECO:0000313" key="2">
    <source>
        <dbReference type="EMBL" id="KFA64544.1"/>
    </source>
</evidence>
<dbReference type="InParanoid" id="A0A084QKQ9"/>
<proteinExistence type="predicted"/>
<evidence type="ECO:0000313" key="3">
    <source>
        <dbReference type="Proteomes" id="UP000028524"/>
    </source>
</evidence>
<feature type="region of interest" description="Disordered" evidence="1">
    <location>
        <begin position="1"/>
        <end position="21"/>
    </location>
</feature>
<dbReference type="AlphaFoldDB" id="A0A084QKQ9"/>
<sequence>MPLLQPPQSLKRNADDQLRKQDHTKRLLRLNQQLMEERLSLTQEIMQSKTGVLDKFLALCQYISMIFLGDPSSLAAKTLLERDSDEWLSHISRFDSSETDEISLLRCAFEFAGGRADARQRQVSQERGGAPMFTQHGR</sequence>
<accession>A0A084QKQ9</accession>
<gene>
    <name evidence="2" type="ORF">S40285_10939</name>
</gene>
<dbReference type="EMBL" id="KL660671">
    <property type="protein sequence ID" value="KFA64544.1"/>
    <property type="molecule type" value="Genomic_DNA"/>
</dbReference>
<evidence type="ECO:0000256" key="1">
    <source>
        <dbReference type="SAM" id="MobiDB-lite"/>
    </source>
</evidence>
<keyword evidence="3" id="KW-1185">Reference proteome</keyword>
<dbReference type="OrthoDB" id="5164176at2759"/>
<feature type="compositionally biased region" description="Basic and acidic residues" evidence="1">
    <location>
        <begin position="12"/>
        <end position="21"/>
    </location>
</feature>
<name>A0A084QKQ9_STAC4</name>
<feature type="compositionally biased region" description="Polar residues" evidence="1">
    <location>
        <begin position="1"/>
        <end position="11"/>
    </location>
</feature>
<reference evidence="2 3" key="1">
    <citation type="journal article" date="2014" name="BMC Genomics">
        <title>Comparative genome sequencing reveals chemotype-specific gene clusters in the toxigenic black mold Stachybotrys.</title>
        <authorList>
            <person name="Semeiks J."/>
            <person name="Borek D."/>
            <person name="Otwinowski Z."/>
            <person name="Grishin N.V."/>
        </authorList>
    </citation>
    <scope>NUCLEOTIDE SEQUENCE [LARGE SCALE GENOMIC DNA]</scope>
    <source>
        <strain evidence="2 3">IBT 40285</strain>
    </source>
</reference>
<dbReference type="HOGENOM" id="CLU_1856610_0_0_1"/>
<dbReference type="Proteomes" id="UP000028524">
    <property type="component" value="Unassembled WGS sequence"/>
</dbReference>
<organism evidence="2 3">
    <name type="scientific">Stachybotrys chlorohalonatus (strain IBT 40285)</name>
    <dbReference type="NCBI Taxonomy" id="1283841"/>
    <lineage>
        <taxon>Eukaryota</taxon>
        <taxon>Fungi</taxon>
        <taxon>Dikarya</taxon>
        <taxon>Ascomycota</taxon>
        <taxon>Pezizomycotina</taxon>
        <taxon>Sordariomycetes</taxon>
        <taxon>Hypocreomycetidae</taxon>
        <taxon>Hypocreales</taxon>
        <taxon>Stachybotryaceae</taxon>
        <taxon>Stachybotrys</taxon>
    </lineage>
</organism>
<protein>
    <submittedName>
        <fullName evidence="2">Uncharacterized protein</fullName>
    </submittedName>
</protein>